<protein>
    <submittedName>
        <fullName evidence="2">Uncharacterized protein</fullName>
    </submittedName>
</protein>
<sequence length="156" mass="17444">MSKIARLEATLLAEIHESRVTEEKLRSRLAKSRVVTKDLQARLSKVDQGEQANLKENVVEDSKPVQASMKSKSSALPDSAPSSANPPVTSSCSDLRQLARNQVIRCVQDISPQFTVDLQFYSYGGYIPWPRVLDWLEDHPETVDTIGLNLHSLRTI</sequence>
<feature type="compositionally biased region" description="Low complexity" evidence="1">
    <location>
        <begin position="71"/>
        <end position="87"/>
    </location>
</feature>
<accession>A0ABD1Y845</accession>
<reference evidence="2 3" key="1">
    <citation type="submission" date="2024-09" db="EMBL/GenBank/DDBJ databases">
        <title>Chromosome-scale assembly of Riccia fluitans.</title>
        <authorList>
            <person name="Paukszto L."/>
            <person name="Sawicki J."/>
            <person name="Karawczyk K."/>
            <person name="Piernik-Szablinska J."/>
            <person name="Szczecinska M."/>
            <person name="Mazdziarz M."/>
        </authorList>
    </citation>
    <scope>NUCLEOTIDE SEQUENCE [LARGE SCALE GENOMIC DNA]</scope>
    <source>
        <strain evidence="2">Rf_01</strain>
        <tissue evidence="2">Aerial parts of the thallus</tissue>
    </source>
</reference>
<keyword evidence="3" id="KW-1185">Reference proteome</keyword>
<dbReference type="EMBL" id="JBHFFA010000006">
    <property type="protein sequence ID" value="KAL2622933.1"/>
    <property type="molecule type" value="Genomic_DNA"/>
</dbReference>
<dbReference type="Proteomes" id="UP001605036">
    <property type="component" value="Unassembled WGS sequence"/>
</dbReference>
<evidence type="ECO:0000256" key="1">
    <source>
        <dbReference type="SAM" id="MobiDB-lite"/>
    </source>
</evidence>
<gene>
    <name evidence="2" type="ORF">R1flu_003138</name>
</gene>
<comment type="caution">
    <text evidence="2">The sequence shown here is derived from an EMBL/GenBank/DDBJ whole genome shotgun (WGS) entry which is preliminary data.</text>
</comment>
<evidence type="ECO:0000313" key="2">
    <source>
        <dbReference type="EMBL" id="KAL2622933.1"/>
    </source>
</evidence>
<feature type="region of interest" description="Disordered" evidence="1">
    <location>
        <begin position="45"/>
        <end position="92"/>
    </location>
</feature>
<name>A0ABD1Y845_9MARC</name>
<organism evidence="2 3">
    <name type="scientific">Riccia fluitans</name>
    <dbReference type="NCBI Taxonomy" id="41844"/>
    <lineage>
        <taxon>Eukaryota</taxon>
        <taxon>Viridiplantae</taxon>
        <taxon>Streptophyta</taxon>
        <taxon>Embryophyta</taxon>
        <taxon>Marchantiophyta</taxon>
        <taxon>Marchantiopsida</taxon>
        <taxon>Marchantiidae</taxon>
        <taxon>Marchantiales</taxon>
        <taxon>Ricciaceae</taxon>
        <taxon>Riccia</taxon>
    </lineage>
</organism>
<evidence type="ECO:0000313" key="3">
    <source>
        <dbReference type="Proteomes" id="UP001605036"/>
    </source>
</evidence>
<dbReference type="AlphaFoldDB" id="A0ABD1Y845"/>
<proteinExistence type="predicted"/>